<dbReference type="OrthoDB" id="1751052at2759"/>
<feature type="compositionally biased region" description="Polar residues" evidence="1">
    <location>
        <begin position="360"/>
        <end position="375"/>
    </location>
</feature>
<feature type="region of interest" description="Disordered" evidence="1">
    <location>
        <begin position="350"/>
        <end position="375"/>
    </location>
</feature>
<gene>
    <name evidence="2" type="ORF">ANE_LOCUS6126</name>
</gene>
<sequence length="428" mass="47946">MSSHGDMFDDQTPLLSPLRIPDSPEPYIPLTDSMIETGTTYGESTRLIPVSATNETNSLMCHQQPNLITYQETSTLPQNLLEMNQIDIGQQVVQENNGFAYPAMTNPHESPNQLQELPPLPLCNLHESPNQLQELPPLPLSILHESPNHFQEQFPPLPLLPEEHFEGYWALLPQLLACFPNNNLPVTSVTASQNLVPPMQLSAHTLSPRVPLLNNQYRNSYYLGPNMVPNPELSSLNVPNNLVPNGSQNYLPNQTYRHVPFTSSNMHGQQLPPPVLWTYPRQNQITMIPTPNSGLQRNISFIPRPQMPLNSTRHLGGNQRSVHQPSPRVRSSTPRRIRPNVNSIITPQTSTVLGSRRRSYQSQFELGGSSSPAQRRRITSANENVASTAPNTAGARVENKIYNPIYESLGLLIDPHLRKFSESQTFGR</sequence>
<organism evidence="2 3">
    <name type="scientific">Arabis nemorensis</name>
    <dbReference type="NCBI Taxonomy" id="586526"/>
    <lineage>
        <taxon>Eukaryota</taxon>
        <taxon>Viridiplantae</taxon>
        <taxon>Streptophyta</taxon>
        <taxon>Embryophyta</taxon>
        <taxon>Tracheophyta</taxon>
        <taxon>Spermatophyta</taxon>
        <taxon>Magnoliopsida</taxon>
        <taxon>eudicotyledons</taxon>
        <taxon>Gunneridae</taxon>
        <taxon>Pentapetalae</taxon>
        <taxon>rosids</taxon>
        <taxon>malvids</taxon>
        <taxon>Brassicales</taxon>
        <taxon>Brassicaceae</taxon>
        <taxon>Arabideae</taxon>
        <taxon>Arabis</taxon>
    </lineage>
</organism>
<evidence type="ECO:0000313" key="2">
    <source>
        <dbReference type="EMBL" id="VVA95681.1"/>
    </source>
</evidence>
<dbReference type="AlphaFoldDB" id="A0A565B1Z6"/>
<dbReference type="EMBL" id="CABITT030000002">
    <property type="protein sequence ID" value="VVA95681.1"/>
    <property type="molecule type" value="Genomic_DNA"/>
</dbReference>
<reference evidence="2" key="1">
    <citation type="submission" date="2019-07" db="EMBL/GenBank/DDBJ databases">
        <authorList>
            <person name="Dittberner H."/>
        </authorList>
    </citation>
    <scope>NUCLEOTIDE SEQUENCE [LARGE SCALE GENOMIC DNA]</scope>
</reference>
<keyword evidence="3" id="KW-1185">Reference proteome</keyword>
<feature type="compositionally biased region" description="Polar residues" evidence="1">
    <location>
        <begin position="308"/>
        <end position="324"/>
    </location>
</feature>
<feature type="region of interest" description="Disordered" evidence="1">
    <location>
        <begin position="1"/>
        <end position="21"/>
    </location>
</feature>
<evidence type="ECO:0000256" key="1">
    <source>
        <dbReference type="SAM" id="MobiDB-lite"/>
    </source>
</evidence>
<proteinExistence type="predicted"/>
<dbReference type="Proteomes" id="UP000489600">
    <property type="component" value="Unassembled WGS sequence"/>
</dbReference>
<comment type="caution">
    <text evidence="2">The sequence shown here is derived from an EMBL/GenBank/DDBJ whole genome shotgun (WGS) entry which is preliminary data.</text>
</comment>
<accession>A0A565B1Z6</accession>
<evidence type="ECO:0000313" key="3">
    <source>
        <dbReference type="Proteomes" id="UP000489600"/>
    </source>
</evidence>
<protein>
    <submittedName>
        <fullName evidence="2">Uncharacterized protein</fullName>
    </submittedName>
</protein>
<name>A0A565B1Z6_9BRAS</name>
<feature type="region of interest" description="Disordered" evidence="1">
    <location>
        <begin position="308"/>
        <end position="335"/>
    </location>
</feature>